<dbReference type="NCBIfam" id="TIGR00231">
    <property type="entry name" value="small_GTP"/>
    <property type="match status" value="2"/>
</dbReference>
<dbReference type="Gene3D" id="3.40.50.300">
    <property type="entry name" value="P-loop containing nucleotide triphosphate hydrolases"/>
    <property type="match status" value="2"/>
</dbReference>
<dbReference type="InterPro" id="IPR050227">
    <property type="entry name" value="Rab"/>
</dbReference>
<dbReference type="PROSITE" id="PS00675">
    <property type="entry name" value="SIGMA54_INTERACT_1"/>
    <property type="match status" value="1"/>
</dbReference>
<keyword evidence="4" id="KW-0342">GTP-binding</keyword>
<dbReference type="PANTHER" id="PTHR47977">
    <property type="entry name" value="RAS-RELATED PROTEIN RAB"/>
    <property type="match status" value="1"/>
</dbReference>
<dbReference type="Proteomes" id="UP000245119">
    <property type="component" value="Linkage Group LG4"/>
</dbReference>
<reference evidence="6 7" key="1">
    <citation type="submission" date="2018-04" db="EMBL/GenBank/DDBJ databases">
        <title>The genome of golden apple snail Pomacea canaliculata provides insight into stress tolerance and invasive adaptation.</title>
        <authorList>
            <person name="Liu C."/>
            <person name="Liu B."/>
            <person name="Ren Y."/>
            <person name="Zhang Y."/>
            <person name="Wang H."/>
            <person name="Li S."/>
            <person name="Jiang F."/>
            <person name="Yin L."/>
            <person name="Zhang G."/>
            <person name="Qian W."/>
            <person name="Fan W."/>
        </authorList>
    </citation>
    <scope>NUCLEOTIDE SEQUENCE [LARGE SCALE GENOMIC DNA]</scope>
    <source>
        <strain evidence="6">SZHN2017</strain>
        <tissue evidence="6">Muscle</tissue>
    </source>
</reference>
<dbReference type="PROSITE" id="PS51421">
    <property type="entry name" value="RAS"/>
    <property type="match status" value="1"/>
</dbReference>
<dbReference type="PRINTS" id="PR00449">
    <property type="entry name" value="RASTRNSFRMNG"/>
</dbReference>
<dbReference type="InterPro" id="IPR025662">
    <property type="entry name" value="Sigma_54_int_dom_ATP-bd_1"/>
</dbReference>
<sequence>MVKPDGSPDEDSSPGSSQVAPAAKGYAHLLKIILLGDSGTGKTALLRRHVEDVFEENHLPTIGVDFAVKSMAMPNEDMVKLQVWDTAGQERYRNMTTSYYRGAQAVLIVYDVTNQESRENVKKWIQEVRRYGSDVVIMAVVGTKVDLKETAPEFYRAEDLKMELEADGALTMSTLGVVASAEPCRDRAAWGTAGLRYTYLFKIWDTAGQERYRTITASYYRGAHAAVIMYDPTRLDTLQHVQHWLSVVKANVRNDVMVVLVASRLDLKHTSEEFYGARTLPRDVERRLHKDDVAGPFEVSAKTGEGVARVFQSTIDKLVAREVAIRGSSQQQDKTERRVSLVKTPVKNSCCSS</sequence>
<dbReference type="InterPro" id="IPR027417">
    <property type="entry name" value="P-loop_NTPase"/>
</dbReference>
<keyword evidence="2" id="KW-0547">Nucleotide-binding</keyword>
<feature type="region of interest" description="Disordered" evidence="5">
    <location>
        <begin position="1"/>
        <end position="20"/>
    </location>
</feature>
<proteinExistence type="predicted"/>
<evidence type="ECO:0000256" key="2">
    <source>
        <dbReference type="ARBA" id="ARBA00022741"/>
    </source>
</evidence>
<evidence type="ECO:0000256" key="1">
    <source>
        <dbReference type="ARBA" id="ARBA00022448"/>
    </source>
</evidence>
<dbReference type="PROSITE" id="PS51420">
    <property type="entry name" value="RHO"/>
    <property type="match status" value="1"/>
</dbReference>
<dbReference type="Pfam" id="PF00071">
    <property type="entry name" value="Ras"/>
    <property type="match status" value="2"/>
</dbReference>
<dbReference type="SUPFAM" id="SSF52540">
    <property type="entry name" value="P-loop containing nucleoside triphosphate hydrolases"/>
    <property type="match status" value="2"/>
</dbReference>
<dbReference type="SMART" id="SM00175">
    <property type="entry name" value="RAB"/>
    <property type="match status" value="2"/>
</dbReference>
<organism evidence="6 7">
    <name type="scientific">Pomacea canaliculata</name>
    <name type="common">Golden apple snail</name>
    <dbReference type="NCBI Taxonomy" id="400727"/>
    <lineage>
        <taxon>Eukaryota</taxon>
        <taxon>Metazoa</taxon>
        <taxon>Spiralia</taxon>
        <taxon>Lophotrochozoa</taxon>
        <taxon>Mollusca</taxon>
        <taxon>Gastropoda</taxon>
        <taxon>Caenogastropoda</taxon>
        <taxon>Architaenioglossa</taxon>
        <taxon>Ampullarioidea</taxon>
        <taxon>Ampullariidae</taxon>
        <taxon>Pomacea</taxon>
    </lineage>
</organism>
<dbReference type="GO" id="GO:0005525">
    <property type="term" value="F:GTP binding"/>
    <property type="evidence" value="ECO:0007669"/>
    <property type="project" value="UniProtKB-KW"/>
</dbReference>
<keyword evidence="7" id="KW-1185">Reference proteome</keyword>
<dbReference type="CDD" id="cd00154">
    <property type="entry name" value="Rab"/>
    <property type="match status" value="1"/>
</dbReference>
<dbReference type="SMART" id="SM00176">
    <property type="entry name" value="RAN"/>
    <property type="match status" value="1"/>
</dbReference>
<dbReference type="EMBL" id="PZQS01000004">
    <property type="protein sequence ID" value="PVD32072.1"/>
    <property type="molecule type" value="Genomic_DNA"/>
</dbReference>
<evidence type="ECO:0000313" key="6">
    <source>
        <dbReference type="EMBL" id="PVD32072.1"/>
    </source>
</evidence>
<evidence type="ECO:0000256" key="5">
    <source>
        <dbReference type="SAM" id="MobiDB-lite"/>
    </source>
</evidence>
<dbReference type="PROSITE" id="PS51419">
    <property type="entry name" value="RAB"/>
    <property type="match status" value="1"/>
</dbReference>
<dbReference type="GO" id="GO:0003924">
    <property type="term" value="F:GTPase activity"/>
    <property type="evidence" value="ECO:0007669"/>
    <property type="project" value="InterPro"/>
</dbReference>
<evidence type="ECO:0000313" key="7">
    <source>
        <dbReference type="Proteomes" id="UP000245119"/>
    </source>
</evidence>
<dbReference type="SMART" id="SM00174">
    <property type="entry name" value="RHO"/>
    <property type="match status" value="1"/>
</dbReference>
<dbReference type="InterPro" id="IPR005225">
    <property type="entry name" value="Small_GTP-bd"/>
</dbReference>
<name>A0A2T7PF77_POMCA</name>
<dbReference type="OrthoDB" id="10444339at2759"/>
<accession>A0A2T7PF77</accession>
<keyword evidence="3" id="KW-0653">Protein transport</keyword>
<dbReference type="SMART" id="SM00173">
    <property type="entry name" value="RAS"/>
    <property type="match status" value="1"/>
</dbReference>
<dbReference type="FunFam" id="3.40.50.300:FF:001447">
    <property type="entry name" value="Ras-related protein Rab-1B"/>
    <property type="match status" value="1"/>
</dbReference>
<protein>
    <submittedName>
        <fullName evidence="6">Uncharacterized protein</fullName>
    </submittedName>
</protein>
<evidence type="ECO:0000256" key="4">
    <source>
        <dbReference type="ARBA" id="ARBA00023134"/>
    </source>
</evidence>
<dbReference type="AlphaFoldDB" id="A0A2T7PF77"/>
<keyword evidence="1" id="KW-0813">Transport</keyword>
<dbReference type="STRING" id="400727.A0A2T7PF77"/>
<dbReference type="GO" id="GO:0015031">
    <property type="term" value="P:protein transport"/>
    <property type="evidence" value="ECO:0007669"/>
    <property type="project" value="UniProtKB-KW"/>
</dbReference>
<comment type="caution">
    <text evidence="6">The sequence shown here is derived from an EMBL/GenBank/DDBJ whole genome shotgun (WGS) entry which is preliminary data.</text>
</comment>
<evidence type="ECO:0000256" key="3">
    <source>
        <dbReference type="ARBA" id="ARBA00022927"/>
    </source>
</evidence>
<gene>
    <name evidence="6" type="ORF">C0Q70_07500</name>
</gene>
<dbReference type="InterPro" id="IPR001806">
    <property type="entry name" value="Small_GTPase"/>
</dbReference>